<dbReference type="PANTHER" id="PTHR48099:SF5">
    <property type="entry name" value="C-1-TETRAHYDROFOLATE SYNTHASE, CYTOPLASMIC"/>
    <property type="match status" value="1"/>
</dbReference>
<comment type="catalytic activity">
    <reaction evidence="10">
        <text>(6R)-5,10-methenyltetrahydrofolate + H2O = (6R)-10-formyltetrahydrofolate + H(+)</text>
        <dbReference type="Rhea" id="RHEA:23700"/>
        <dbReference type="ChEBI" id="CHEBI:15377"/>
        <dbReference type="ChEBI" id="CHEBI:15378"/>
        <dbReference type="ChEBI" id="CHEBI:57455"/>
        <dbReference type="ChEBI" id="CHEBI:195366"/>
        <dbReference type="EC" id="3.5.4.9"/>
    </reaction>
</comment>
<feature type="domain" description="Tetrahydrofolate dehydrogenase/cyclohydrolase NAD(P)-binding" evidence="12">
    <location>
        <begin position="135"/>
        <end position="274"/>
    </location>
</feature>
<gene>
    <name evidence="10" type="primary">folD</name>
    <name evidence="13" type="ORF">KQ875_02205</name>
</gene>
<protein>
    <recommendedName>
        <fullName evidence="10">Bifunctional protein FolD</fullName>
    </recommendedName>
    <domain>
        <recommendedName>
            <fullName evidence="10">Methylenetetrahydrofolate dehydrogenase</fullName>
            <ecNumber evidence="10">1.5.1.5</ecNumber>
        </recommendedName>
    </domain>
    <domain>
        <recommendedName>
            <fullName evidence="10">Methenyltetrahydrofolate cyclohydrolase</fullName>
            <ecNumber evidence="10">3.5.4.9</ecNumber>
        </recommendedName>
    </domain>
</protein>
<feature type="binding site" evidence="10">
    <location>
        <begin position="161"/>
        <end position="163"/>
    </location>
    <ligand>
        <name>NADP(+)</name>
        <dbReference type="ChEBI" id="CHEBI:58349"/>
    </ligand>
</feature>
<evidence type="ECO:0000256" key="5">
    <source>
        <dbReference type="ARBA" id="ARBA00022801"/>
    </source>
</evidence>
<dbReference type="InterPro" id="IPR000672">
    <property type="entry name" value="THF_DH/CycHdrlase"/>
</dbReference>
<evidence type="ECO:0000313" key="13">
    <source>
        <dbReference type="EMBL" id="MBU4692404.1"/>
    </source>
</evidence>
<evidence type="ECO:0000256" key="1">
    <source>
        <dbReference type="ARBA" id="ARBA00004777"/>
    </source>
</evidence>
<sequence length="294" mass="33105">MQILLDGKKLANLLEQKISNILKKLNLNPLPKLGIIQVGDLEESNIYIRHKLDTAKRLGFEALLFKYPENISNETLLNEIKNIQQKVNGLIVQLPLPSHLNKSQILNNINEEKDIDGLNEINAYKLKNQQNGFLPATALGIIILANYYKINLTTTSIGVVGESQIVGLPVKYALLYKNKNVTSYNKESNIDYLNKHDVLIVATGVKHLITKKYVKHDASVFDVGIHRDKNNKITGDCDFEDIKDMCYAITPVPGGVGPMTVISLIINLLISYTKTHTQYKEYFKDILDLANFSK</sequence>
<dbReference type="InterPro" id="IPR020630">
    <property type="entry name" value="THF_DH/CycHdrlase_cat_dom"/>
</dbReference>
<comment type="caution">
    <text evidence="10">Lacks conserved residue(s) required for the propagation of feature annotation.</text>
</comment>
<dbReference type="RefSeq" id="WP_216488962.1">
    <property type="nucleotide sequence ID" value="NZ_JAHMHH010000002.1"/>
</dbReference>
<dbReference type="EMBL" id="JAHMHH010000002">
    <property type="protein sequence ID" value="MBU4692404.1"/>
    <property type="molecule type" value="Genomic_DNA"/>
</dbReference>
<keyword evidence="4 10" id="KW-0658">Purine biosynthesis</keyword>
<comment type="subunit">
    <text evidence="10">Homodimer.</text>
</comment>
<evidence type="ECO:0000256" key="3">
    <source>
        <dbReference type="ARBA" id="ARBA00022605"/>
    </source>
</evidence>
<evidence type="ECO:0000256" key="4">
    <source>
        <dbReference type="ARBA" id="ARBA00022755"/>
    </source>
</evidence>
<feature type="domain" description="Tetrahydrofolate dehydrogenase/cyclohydrolase catalytic" evidence="11">
    <location>
        <begin position="5"/>
        <end position="116"/>
    </location>
</feature>
<dbReference type="Pfam" id="PF02882">
    <property type="entry name" value="THF_DHG_CYH_C"/>
    <property type="match status" value="1"/>
</dbReference>
<keyword evidence="8 10" id="KW-0486">Methionine biosynthesis</keyword>
<keyword evidence="7 10" id="KW-0560">Oxidoreductase</keyword>
<keyword evidence="5 10" id="KW-0378">Hydrolase</keyword>
<comment type="similarity">
    <text evidence="10">Belongs to the tetrahydrofolate dehydrogenase/cyclohydrolase family.</text>
</comment>
<dbReference type="Pfam" id="PF00763">
    <property type="entry name" value="THF_DHG_CYH"/>
    <property type="match status" value="1"/>
</dbReference>
<accession>A0ABS6DQ08</accession>
<feature type="binding site" evidence="10">
    <location>
        <position position="225"/>
    </location>
    <ligand>
        <name>NADP(+)</name>
        <dbReference type="ChEBI" id="CHEBI:58349"/>
    </ligand>
</feature>
<keyword evidence="6 10" id="KW-0521">NADP</keyword>
<keyword evidence="14" id="KW-1185">Reference proteome</keyword>
<dbReference type="InterPro" id="IPR020631">
    <property type="entry name" value="THF_DH/CycHdrlase_NAD-bd_dom"/>
</dbReference>
<dbReference type="Proteomes" id="UP000718793">
    <property type="component" value="Unassembled WGS sequence"/>
</dbReference>
<evidence type="ECO:0000256" key="7">
    <source>
        <dbReference type="ARBA" id="ARBA00023002"/>
    </source>
</evidence>
<keyword evidence="9 10" id="KW-0511">Multifunctional enzyme</keyword>
<evidence type="ECO:0000313" key="14">
    <source>
        <dbReference type="Proteomes" id="UP000718793"/>
    </source>
</evidence>
<name>A0ABS6DQ08_9MOLU</name>
<keyword evidence="10" id="KW-0368">Histidine biosynthesis</keyword>
<keyword evidence="2 10" id="KW-0554">One-carbon metabolism</keyword>
<organism evidence="13 14">
    <name type="scientific">Mycoplasma zalophi</name>
    <dbReference type="NCBI Taxonomy" id="191287"/>
    <lineage>
        <taxon>Bacteria</taxon>
        <taxon>Bacillati</taxon>
        <taxon>Mycoplasmatota</taxon>
        <taxon>Mollicutes</taxon>
        <taxon>Mycoplasmataceae</taxon>
        <taxon>Mycoplasma</taxon>
    </lineage>
</organism>
<dbReference type="PANTHER" id="PTHR48099">
    <property type="entry name" value="C-1-TETRAHYDROFOLATE SYNTHASE, CYTOPLASMIC-RELATED"/>
    <property type="match status" value="1"/>
</dbReference>
<comment type="caution">
    <text evidence="13">The sequence shown here is derived from an EMBL/GenBank/DDBJ whole genome shotgun (WGS) entry which is preliminary data.</text>
</comment>
<dbReference type="HAMAP" id="MF_01576">
    <property type="entry name" value="THF_DHG_CYH"/>
    <property type="match status" value="1"/>
</dbReference>
<comment type="catalytic activity">
    <reaction evidence="10">
        <text>(6R)-5,10-methylene-5,6,7,8-tetrahydrofolate + NADP(+) = (6R)-5,10-methenyltetrahydrofolate + NADPH</text>
        <dbReference type="Rhea" id="RHEA:22812"/>
        <dbReference type="ChEBI" id="CHEBI:15636"/>
        <dbReference type="ChEBI" id="CHEBI:57455"/>
        <dbReference type="ChEBI" id="CHEBI:57783"/>
        <dbReference type="ChEBI" id="CHEBI:58349"/>
        <dbReference type="EC" id="1.5.1.5"/>
    </reaction>
</comment>
<evidence type="ECO:0000256" key="8">
    <source>
        <dbReference type="ARBA" id="ARBA00023167"/>
    </source>
</evidence>
<evidence type="ECO:0000259" key="12">
    <source>
        <dbReference type="Pfam" id="PF02882"/>
    </source>
</evidence>
<dbReference type="EC" id="3.5.4.9" evidence="10"/>
<evidence type="ECO:0000256" key="9">
    <source>
        <dbReference type="ARBA" id="ARBA00023268"/>
    </source>
</evidence>
<keyword evidence="3 10" id="KW-0028">Amino-acid biosynthesis</keyword>
<dbReference type="InterPro" id="IPR020867">
    <property type="entry name" value="THF_DH/CycHdrlase_CS"/>
</dbReference>
<comment type="function">
    <text evidence="10">Catalyzes the oxidation of 5,10-methylenetetrahydrofolate to 5,10-methenyltetrahydrofolate and then the hydrolysis of 5,10-methenyltetrahydrofolate to 10-formyltetrahydrofolate.</text>
</comment>
<evidence type="ECO:0000256" key="10">
    <source>
        <dbReference type="HAMAP-Rule" id="MF_01576"/>
    </source>
</evidence>
<comment type="pathway">
    <text evidence="1 10">One-carbon metabolism; tetrahydrofolate interconversion.</text>
</comment>
<reference evidence="13" key="1">
    <citation type="submission" date="2021-06" db="EMBL/GenBank/DDBJ databases">
        <title>Novel Mycoplasma species detected in California sea lions (Zalophus californianus) from the USA.</title>
        <authorList>
            <person name="Volokhov D.V."/>
            <person name="Furtak V.A."/>
            <person name="Zagorodnyaya T.A."/>
        </authorList>
    </citation>
    <scope>NUCLEOTIDE SEQUENCE [LARGE SCALE GENOMIC DNA]</scope>
    <source>
        <strain evidence="13">CSL 5346</strain>
    </source>
</reference>
<dbReference type="EC" id="1.5.1.5" evidence="10"/>
<evidence type="ECO:0000259" key="11">
    <source>
        <dbReference type="Pfam" id="PF00763"/>
    </source>
</evidence>
<proteinExistence type="inferred from homology"/>
<evidence type="ECO:0000256" key="2">
    <source>
        <dbReference type="ARBA" id="ARBA00022563"/>
    </source>
</evidence>
<dbReference type="PROSITE" id="PS00767">
    <property type="entry name" value="THF_DHG_CYH_2"/>
    <property type="match status" value="1"/>
</dbReference>
<evidence type="ECO:0000256" key="6">
    <source>
        <dbReference type="ARBA" id="ARBA00022857"/>
    </source>
</evidence>